<gene>
    <name evidence="2" type="ORF">BSZ36_13100</name>
</gene>
<keyword evidence="1" id="KW-1133">Transmembrane helix</keyword>
<feature type="transmembrane region" description="Helical" evidence="1">
    <location>
        <begin position="183"/>
        <end position="205"/>
    </location>
</feature>
<proteinExistence type="predicted"/>
<evidence type="ECO:0000313" key="2">
    <source>
        <dbReference type="EMBL" id="OZC03840.1"/>
    </source>
</evidence>
<evidence type="ECO:0000313" key="3">
    <source>
        <dbReference type="Proteomes" id="UP000216446"/>
    </source>
</evidence>
<name>A0A259U1L7_9BACT</name>
<protein>
    <submittedName>
        <fullName evidence="2">Uncharacterized protein</fullName>
    </submittedName>
</protein>
<evidence type="ECO:0000256" key="1">
    <source>
        <dbReference type="SAM" id="Phobius"/>
    </source>
</evidence>
<keyword evidence="1" id="KW-0812">Transmembrane</keyword>
<feature type="transmembrane region" description="Helical" evidence="1">
    <location>
        <begin position="211"/>
        <end position="230"/>
    </location>
</feature>
<reference evidence="2 3" key="1">
    <citation type="submission" date="2016-11" db="EMBL/GenBank/DDBJ databases">
        <title>Study of marine rhodopsin-containing bacteria.</title>
        <authorList>
            <person name="Yoshizawa S."/>
            <person name="Kumagai Y."/>
            <person name="Kogure K."/>
        </authorList>
    </citation>
    <scope>NUCLEOTIDE SEQUENCE [LARGE SCALE GENOMIC DNA]</scope>
    <source>
        <strain evidence="2 3">SG-29</strain>
    </source>
</reference>
<keyword evidence="3" id="KW-1185">Reference proteome</keyword>
<feature type="transmembrane region" description="Helical" evidence="1">
    <location>
        <begin position="38"/>
        <end position="61"/>
    </location>
</feature>
<dbReference type="EMBL" id="MQWB01000001">
    <property type="protein sequence ID" value="OZC03840.1"/>
    <property type="molecule type" value="Genomic_DNA"/>
</dbReference>
<accession>A0A259U1L7</accession>
<dbReference type="AlphaFoldDB" id="A0A259U1L7"/>
<dbReference type="OrthoDB" id="875405at2"/>
<dbReference type="InParanoid" id="A0A259U1L7"/>
<feature type="transmembrane region" description="Helical" evidence="1">
    <location>
        <begin position="92"/>
        <end position="114"/>
    </location>
</feature>
<dbReference type="RefSeq" id="WP_094549655.1">
    <property type="nucleotide sequence ID" value="NZ_MQWB01000001.1"/>
</dbReference>
<sequence length="336" mass="35670">MTARLGRAAFPLFVLLTLGVYAAACFVVGRLGTVPSPQLLAGAVAVDLVVLVPALYYALLVRGRQRPAITLAPVVVLSMVGAYAVLPEAYEGVLGPFEIGVVLVEAAALTWIGLRIRAVVRAYRASGDADLLERLRGAFGAAFGHGFAMEAAAAEASVPLYAFGRGVERRDATTFGYRQRSGYASVFAGLLIGAAVELALGHFLLLHYWNATAAGVHLALSVYGALWLVADLRAMHARPIRLGARGLVVRCGLRWTASVPLAQIAEVRRLERGSYAGTDGFLDLTPLGAARYAIVLREPVRVRGPLGITRVALRLGVDVDDRERFERALADAIGAA</sequence>
<feature type="transmembrane region" description="Helical" evidence="1">
    <location>
        <begin position="68"/>
        <end position="86"/>
    </location>
</feature>
<keyword evidence="1" id="KW-0472">Membrane</keyword>
<organism evidence="2 3">
    <name type="scientific">Rubricoccus marinus</name>
    <dbReference type="NCBI Taxonomy" id="716817"/>
    <lineage>
        <taxon>Bacteria</taxon>
        <taxon>Pseudomonadati</taxon>
        <taxon>Rhodothermota</taxon>
        <taxon>Rhodothermia</taxon>
        <taxon>Rhodothermales</taxon>
        <taxon>Rubricoccaceae</taxon>
        <taxon>Rubricoccus</taxon>
    </lineage>
</organism>
<comment type="caution">
    <text evidence="2">The sequence shown here is derived from an EMBL/GenBank/DDBJ whole genome shotgun (WGS) entry which is preliminary data.</text>
</comment>
<dbReference type="Proteomes" id="UP000216446">
    <property type="component" value="Unassembled WGS sequence"/>
</dbReference>